<dbReference type="RefSeq" id="WP_086901553.1">
    <property type="nucleotide sequence ID" value="NZ_CP021358.1"/>
</dbReference>
<evidence type="ECO:0000256" key="2">
    <source>
        <dbReference type="ARBA" id="ARBA00004613"/>
    </source>
</evidence>
<keyword evidence="9" id="KW-0969">Cilium</keyword>
<evidence type="ECO:0000259" key="7">
    <source>
        <dbReference type="Pfam" id="PF00669"/>
    </source>
</evidence>
<evidence type="ECO:0000256" key="6">
    <source>
        <dbReference type="SAM" id="MobiDB-lite"/>
    </source>
</evidence>
<dbReference type="InterPro" id="IPR013384">
    <property type="entry name" value="Flagell_FlgL"/>
</dbReference>
<dbReference type="GO" id="GO:0071973">
    <property type="term" value="P:bacterial-type flagellum-dependent cell motility"/>
    <property type="evidence" value="ECO:0007669"/>
    <property type="project" value="InterPro"/>
</dbReference>
<feature type="domain" description="Flagellin C-terminal" evidence="8">
    <location>
        <begin position="229"/>
        <end position="314"/>
    </location>
</feature>
<dbReference type="NCBIfam" id="TIGR02550">
    <property type="entry name" value="flagell_flgL"/>
    <property type="match status" value="1"/>
</dbReference>
<dbReference type="InterPro" id="IPR046358">
    <property type="entry name" value="Flagellin_C"/>
</dbReference>
<dbReference type="InterPro" id="IPR001492">
    <property type="entry name" value="Flagellin"/>
</dbReference>
<dbReference type="EMBL" id="CP021358">
    <property type="protein sequence ID" value="ART64435.1"/>
    <property type="molecule type" value="Genomic_DNA"/>
</dbReference>
<keyword evidence="10" id="KW-1185">Reference proteome</keyword>
<dbReference type="Gene3D" id="1.20.1330.10">
    <property type="entry name" value="f41 fragment of flagellin, N-terminal domain"/>
    <property type="match status" value="1"/>
</dbReference>
<dbReference type="PANTHER" id="PTHR42792:SF1">
    <property type="entry name" value="FLAGELLAR HOOK-ASSOCIATED PROTEIN 3"/>
    <property type="match status" value="1"/>
</dbReference>
<protein>
    <submittedName>
        <fullName evidence="9">Flagellar hook-associated protein 3</fullName>
    </submittedName>
</protein>
<dbReference type="GO" id="GO:0005576">
    <property type="term" value="C:extracellular region"/>
    <property type="evidence" value="ECO:0007669"/>
    <property type="project" value="UniProtKB-SubCell"/>
</dbReference>
<name>A0A240UTJ3_9GAMM</name>
<evidence type="ECO:0000259" key="8">
    <source>
        <dbReference type="Pfam" id="PF00700"/>
    </source>
</evidence>
<evidence type="ECO:0000256" key="3">
    <source>
        <dbReference type="ARBA" id="ARBA00005709"/>
    </source>
</evidence>
<keyword evidence="5" id="KW-0975">Bacterial flagellum</keyword>
<evidence type="ECO:0000313" key="10">
    <source>
        <dbReference type="Proteomes" id="UP000194457"/>
    </source>
</evidence>
<feature type="compositionally biased region" description="Polar residues" evidence="6">
    <location>
        <begin position="1"/>
        <end position="23"/>
    </location>
</feature>
<accession>A0A240UTJ3</accession>
<feature type="domain" description="Flagellin N-terminal" evidence="7">
    <location>
        <begin position="3"/>
        <end position="140"/>
    </location>
</feature>
<comment type="subcellular location">
    <subcellularLocation>
        <location evidence="1">Bacterial flagellum</location>
    </subcellularLocation>
    <subcellularLocation>
        <location evidence="2">Secreted</location>
    </subcellularLocation>
</comment>
<evidence type="ECO:0000256" key="1">
    <source>
        <dbReference type="ARBA" id="ARBA00004365"/>
    </source>
</evidence>
<keyword evidence="9" id="KW-0282">Flagellum</keyword>
<dbReference type="Pfam" id="PF00700">
    <property type="entry name" value="Flagellin_C"/>
    <property type="match status" value="1"/>
</dbReference>
<keyword evidence="4" id="KW-0964">Secreted</keyword>
<organism evidence="9 10">
    <name type="scientific">Kushneria marisflavi</name>
    <dbReference type="NCBI Taxonomy" id="157779"/>
    <lineage>
        <taxon>Bacteria</taxon>
        <taxon>Pseudomonadati</taxon>
        <taxon>Pseudomonadota</taxon>
        <taxon>Gammaproteobacteria</taxon>
        <taxon>Oceanospirillales</taxon>
        <taxon>Halomonadaceae</taxon>
        <taxon>Kushneria</taxon>
    </lineage>
</organism>
<comment type="similarity">
    <text evidence="3">Belongs to the bacterial flagellin family.</text>
</comment>
<evidence type="ECO:0000256" key="4">
    <source>
        <dbReference type="ARBA" id="ARBA00022525"/>
    </source>
</evidence>
<dbReference type="PANTHER" id="PTHR42792">
    <property type="entry name" value="FLAGELLIN"/>
    <property type="match status" value="1"/>
</dbReference>
<reference evidence="9 10" key="1">
    <citation type="submission" date="2017-05" db="EMBL/GenBank/DDBJ databases">
        <authorList>
            <person name="Song R."/>
            <person name="Chenine A.L."/>
            <person name="Ruprecht R.M."/>
        </authorList>
    </citation>
    <scope>NUCLEOTIDE SEQUENCE [LARGE SCALE GENOMIC DNA]</scope>
    <source>
        <strain evidence="9">SW32</strain>
    </source>
</reference>
<dbReference type="SUPFAM" id="SSF64518">
    <property type="entry name" value="Phase 1 flagellin"/>
    <property type="match status" value="1"/>
</dbReference>
<gene>
    <name evidence="9" type="ORF">B9H00_16345</name>
</gene>
<sequence length="316" mass="33854">MRISTSMMFERSQNAMQSRQSDLSKVGEQVASGKRVVSPSDDPRASSQALIVKQDQAIQEQYKNSRTSATSALEAQDNTLDSVNKLLYTGKGLVVQAGNGALSDSDRASVATQLEGLYNQLTGLANGKDSNGQYMFSGSKGDVQPFTPGTDANGDFVMNYAGDSEPLNMKVDASRLMDVNATGTNVFKVPSTAAGDAESDLFTAFQTAITALRTPKTPDNQDALRADLDKVNRQLDAGLDNIGSVQTTVGSKLNELDILGNIGTSRMISNEGALSDLQDLDYAEAISRYTLGQIGLEASQKMFMQTQQTSLFSLIR</sequence>
<evidence type="ECO:0000313" key="9">
    <source>
        <dbReference type="EMBL" id="ART64435.1"/>
    </source>
</evidence>
<dbReference type="InterPro" id="IPR001029">
    <property type="entry name" value="Flagellin_N"/>
</dbReference>
<dbReference type="GO" id="GO:0005198">
    <property type="term" value="F:structural molecule activity"/>
    <property type="evidence" value="ECO:0007669"/>
    <property type="project" value="InterPro"/>
</dbReference>
<feature type="region of interest" description="Disordered" evidence="6">
    <location>
        <begin position="1"/>
        <end position="45"/>
    </location>
</feature>
<dbReference type="Proteomes" id="UP000194457">
    <property type="component" value="Chromosome"/>
</dbReference>
<dbReference type="Pfam" id="PF00669">
    <property type="entry name" value="Flagellin_N"/>
    <property type="match status" value="1"/>
</dbReference>
<dbReference type="GO" id="GO:0009424">
    <property type="term" value="C:bacterial-type flagellum hook"/>
    <property type="evidence" value="ECO:0007669"/>
    <property type="project" value="InterPro"/>
</dbReference>
<dbReference type="OrthoDB" id="9768249at2"/>
<dbReference type="AlphaFoldDB" id="A0A240UTJ3"/>
<evidence type="ECO:0000256" key="5">
    <source>
        <dbReference type="ARBA" id="ARBA00023143"/>
    </source>
</evidence>
<proteinExistence type="inferred from homology"/>
<dbReference type="KEGG" id="kma:B9H00_16345"/>
<keyword evidence="9" id="KW-0966">Cell projection</keyword>